<keyword evidence="2" id="KW-1185">Reference proteome</keyword>
<dbReference type="Proteomes" id="UP001145742">
    <property type="component" value="Unassembled WGS sequence"/>
</dbReference>
<gene>
    <name evidence="1" type="ORF">WISP_85163</name>
</gene>
<protein>
    <submittedName>
        <fullName evidence="1">Uncharacterized protein</fullName>
    </submittedName>
</protein>
<evidence type="ECO:0000313" key="1">
    <source>
        <dbReference type="EMBL" id="KAJ7414257.1"/>
    </source>
</evidence>
<comment type="caution">
    <text evidence="1">The sequence shown here is derived from an EMBL/GenBank/DDBJ whole genome shotgun (WGS) entry which is preliminary data.</text>
</comment>
<dbReference type="EMBL" id="WHWB01034078">
    <property type="protein sequence ID" value="KAJ7414257.1"/>
    <property type="molecule type" value="Genomic_DNA"/>
</dbReference>
<organism evidence="1 2">
    <name type="scientific">Willisornis vidua</name>
    <name type="common">Xingu scale-backed antbird</name>
    <dbReference type="NCBI Taxonomy" id="1566151"/>
    <lineage>
        <taxon>Eukaryota</taxon>
        <taxon>Metazoa</taxon>
        <taxon>Chordata</taxon>
        <taxon>Craniata</taxon>
        <taxon>Vertebrata</taxon>
        <taxon>Euteleostomi</taxon>
        <taxon>Archelosauria</taxon>
        <taxon>Archosauria</taxon>
        <taxon>Dinosauria</taxon>
        <taxon>Saurischia</taxon>
        <taxon>Theropoda</taxon>
        <taxon>Coelurosauria</taxon>
        <taxon>Aves</taxon>
        <taxon>Neognathae</taxon>
        <taxon>Neoaves</taxon>
        <taxon>Telluraves</taxon>
        <taxon>Australaves</taxon>
        <taxon>Passeriformes</taxon>
        <taxon>Thamnophilidae</taxon>
        <taxon>Willisornis</taxon>
    </lineage>
</organism>
<reference evidence="1" key="1">
    <citation type="submission" date="2019-10" db="EMBL/GenBank/DDBJ databases">
        <authorList>
            <person name="Soares A.E.R."/>
            <person name="Aleixo A."/>
            <person name="Schneider P."/>
            <person name="Miyaki C.Y."/>
            <person name="Schneider M.P."/>
            <person name="Mello C."/>
            <person name="Vasconcelos A.T.R."/>
        </authorList>
    </citation>
    <scope>NUCLEOTIDE SEQUENCE</scope>
    <source>
        <tissue evidence="1">Muscle</tissue>
    </source>
</reference>
<sequence>MELRKGLENQSGEEQLREPGKLSLQKRMLRGDLLILYNSLTGEGSWVEVGLFYQATSDRMRGKGLKFCQERFRFDIRKNIFMERVVKHWNRLPRAVAESLSLERFKRHADVVALGVIISWWT</sequence>
<accession>A0ABQ9D984</accession>
<name>A0ABQ9D984_9PASS</name>
<evidence type="ECO:0000313" key="2">
    <source>
        <dbReference type="Proteomes" id="UP001145742"/>
    </source>
</evidence>
<proteinExistence type="predicted"/>